<dbReference type="Pfam" id="PF00514">
    <property type="entry name" value="Arm"/>
    <property type="match status" value="2"/>
</dbReference>
<name>A0A2R5GYA6_9STRA</name>
<feature type="repeat" description="ARM" evidence="7">
    <location>
        <begin position="732"/>
        <end position="760"/>
    </location>
</feature>
<gene>
    <name evidence="11" type="ORF">FCC1311_096542</name>
</gene>
<accession>A0A2R5GYA6</accession>
<dbReference type="InterPro" id="IPR001611">
    <property type="entry name" value="Leu-rich_rpt"/>
</dbReference>
<dbReference type="Gene3D" id="1.25.40.10">
    <property type="entry name" value="Tetratricopeptide repeat domain"/>
    <property type="match status" value="1"/>
</dbReference>
<proteinExistence type="inferred from homology"/>
<feature type="region of interest" description="Disordered" evidence="9">
    <location>
        <begin position="598"/>
        <end position="638"/>
    </location>
</feature>
<dbReference type="PROSITE" id="PS50176">
    <property type="entry name" value="ARM_REPEAT"/>
    <property type="match status" value="1"/>
</dbReference>
<evidence type="ECO:0000256" key="2">
    <source>
        <dbReference type="ARBA" id="ARBA00004216"/>
    </source>
</evidence>
<comment type="caution">
    <text evidence="11">The sequence shown here is derived from an EMBL/GenBank/DDBJ whole genome shotgun (WGS) entry which is preliminary data.</text>
</comment>
<dbReference type="SUPFAM" id="SSF48371">
    <property type="entry name" value="ARM repeat"/>
    <property type="match status" value="1"/>
</dbReference>
<evidence type="ECO:0000256" key="5">
    <source>
        <dbReference type="ARBA" id="ARBA00022448"/>
    </source>
</evidence>
<evidence type="ECO:0000259" key="10">
    <source>
        <dbReference type="PROSITE" id="PS51214"/>
    </source>
</evidence>
<dbReference type="InterPro" id="IPR036975">
    <property type="entry name" value="Importin-a_IBB_sf"/>
</dbReference>
<comment type="subcellular location">
    <subcellularLocation>
        <location evidence="1">Cytoplasm</location>
        <location evidence="1">Myofibril</location>
        <location evidence="1">Sarcomere</location>
        <location evidence="1">A band</location>
    </subcellularLocation>
    <subcellularLocation>
        <location evidence="2">Cytoplasm</location>
        <location evidence="2">Myofibril</location>
        <location evidence="2">Sarcomere</location>
        <location evidence="2">Z line</location>
    </subcellularLocation>
</comment>
<keyword evidence="5 8" id="KW-0813">Transport</keyword>
<dbReference type="Gene3D" id="1.25.10.10">
    <property type="entry name" value="Leucine-rich Repeat Variant"/>
    <property type="match status" value="1"/>
</dbReference>
<dbReference type="SUPFAM" id="SSF48452">
    <property type="entry name" value="TPR-like"/>
    <property type="match status" value="1"/>
</dbReference>
<keyword evidence="12" id="KW-1185">Reference proteome</keyword>
<dbReference type="PANTHER" id="PTHR23316">
    <property type="entry name" value="IMPORTIN ALPHA"/>
    <property type="match status" value="1"/>
</dbReference>
<dbReference type="GO" id="GO:0006606">
    <property type="term" value="P:protein import into nucleus"/>
    <property type="evidence" value="ECO:0007669"/>
    <property type="project" value="InterPro"/>
</dbReference>
<dbReference type="InterPro" id="IPR032413">
    <property type="entry name" value="Arm_3"/>
</dbReference>
<feature type="domain" description="IBB" evidence="10">
    <location>
        <begin position="563"/>
        <end position="625"/>
    </location>
</feature>
<dbReference type="InterPro" id="IPR016024">
    <property type="entry name" value="ARM-type_fold"/>
</dbReference>
<dbReference type="Pfam" id="PF13516">
    <property type="entry name" value="LRR_6"/>
    <property type="match status" value="1"/>
</dbReference>
<keyword evidence="6" id="KW-0653">Protein transport</keyword>
<evidence type="ECO:0000256" key="4">
    <source>
        <dbReference type="ARBA" id="ARBA00020768"/>
    </source>
</evidence>
<protein>
    <recommendedName>
        <fullName evidence="4">Protein unc-45 homolog B</fullName>
    </recommendedName>
</protein>
<evidence type="ECO:0000256" key="7">
    <source>
        <dbReference type="PROSITE-ProRule" id="PRU00259"/>
    </source>
</evidence>
<dbReference type="InterPro" id="IPR000225">
    <property type="entry name" value="Armadillo"/>
</dbReference>
<dbReference type="Gene3D" id="1.20.5.690">
    <property type="entry name" value="Importin-alpha, importin-beta-binding domain"/>
    <property type="match status" value="1"/>
</dbReference>
<evidence type="ECO:0000313" key="12">
    <source>
        <dbReference type="Proteomes" id="UP000241890"/>
    </source>
</evidence>
<dbReference type="InterPro" id="IPR032675">
    <property type="entry name" value="LRR_dom_sf"/>
</dbReference>
<dbReference type="EMBL" id="BEYU01000155">
    <property type="protein sequence ID" value="GBG33431.1"/>
    <property type="molecule type" value="Genomic_DNA"/>
</dbReference>
<evidence type="ECO:0000313" key="11">
    <source>
        <dbReference type="EMBL" id="GBG33431.1"/>
    </source>
</evidence>
<comment type="similarity">
    <text evidence="3">Belongs to the importin alpha family.</text>
</comment>
<evidence type="ECO:0000256" key="1">
    <source>
        <dbReference type="ARBA" id="ARBA00004161"/>
    </source>
</evidence>
<evidence type="ECO:0000256" key="9">
    <source>
        <dbReference type="SAM" id="MobiDB-lite"/>
    </source>
</evidence>
<dbReference type="Gene3D" id="3.80.10.10">
    <property type="entry name" value="Ribonuclease Inhibitor"/>
    <property type="match status" value="1"/>
</dbReference>
<dbReference type="InterPro" id="IPR011990">
    <property type="entry name" value="TPR-like_helical_dom_sf"/>
</dbReference>
<evidence type="ECO:0000256" key="8">
    <source>
        <dbReference type="PROSITE-ProRule" id="PRU00561"/>
    </source>
</evidence>
<dbReference type="Pfam" id="PF01749">
    <property type="entry name" value="IBB"/>
    <property type="match status" value="1"/>
</dbReference>
<evidence type="ECO:0000256" key="3">
    <source>
        <dbReference type="ARBA" id="ARBA00010394"/>
    </source>
</evidence>
<dbReference type="SMART" id="SM00368">
    <property type="entry name" value="LRR_RI"/>
    <property type="match status" value="3"/>
</dbReference>
<dbReference type="SUPFAM" id="SSF52047">
    <property type="entry name" value="RNI-like"/>
    <property type="match status" value="1"/>
</dbReference>
<dbReference type="InterPro" id="IPR011989">
    <property type="entry name" value="ARM-like"/>
</dbReference>
<dbReference type="Proteomes" id="UP000241890">
    <property type="component" value="Unassembled WGS sequence"/>
</dbReference>
<dbReference type="SMART" id="SM00185">
    <property type="entry name" value="ARM"/>
    <property type="match status" value="7"/>
</dbReference>
<feature type="compositionally biased region" description="Polar residues" evidence="9">
    <location>
        <begin position="618"/>
        <end position="627"/>
    </location>
</feature>
<dbReference type="Pfam" id="PF16186">
    <property type="entry name" value="Arm_3"/>
    <property type="match status" value="1"/>
</dbReference>
<dbReference type="PROSITE" id="PS50096">
    <property type="entry name" value="IQ"/>
    <property type="match status" value="1"/>
</dbReference>
<dbReference type="InterPro" id="IPR002652">
    <property type="entry name" value="Importin-a_IBB"/>
</dbReference>
<dbReference type="PROSITE" id="PS51214">
    <property type="entry name" value="IBB"/>
    <property type="match status" value="1"/>
</dbReference>
<dbReference type="GO" id="GO:0061608">
    <property type="term" value="F:nuclear import signal receptor activity"/>
    <property type="evidence" value="ECO:0007669"/>
    <property type="project" value="InterPro"/>
</dbReference>
<dbReference type="InParanoid" id="A0A2R5GYA6"/>
<organism evidence="11 12">
    <name type="scientific">Hondaea fermentalgiana</name>
    <dbReference type="NCBI Taxonomy" id="2315210"/>
    <lineage>
        <taxon>Eukaryota</taxon>
        <taxon>Sar</taxon>
        <taxon>Stramenopiles</taxon>
        <taxon>Bigyra</taxon>
        <taxon>Labyrinthulomycetes</taxon>
        <taxon>Thraustochytrida</taxon>
        <taxon>Thraustochytriidae</taxon>
        <taxon>Hondaea</taxon>
    </lineage>
</organism>
<dbReference type="AlphaFoldDB" id="A0A2R5GYA6"/>
<reference evidence="11 12" key="1">
    <citation type="submission" date="2017-12" db="EMBL/GenBank/DDBJ databases">
        <title>Sequencing, de novo assembly and annotation of complete genome of a new Thraustochytrid species, strain FCC1311.</title>
        <authorList>
            <person name="Sedici K."/>
            <person name="Godart F."/>
            <person name="Aiese Cigliano R."/>
            <person name="Sanseverino W."/>
            <person name="Barakat M."/>
            <person name="Ortet P."/>
            <person name="Marechal E."/>
            <person name="Cagnac O."/>
            <person name="Amato A."/>
        </authorList>
    </citation>
    <scope>NUCLEOTIDE SEQUENCE [LARGE SCALE GENOMIC DNA]</scope>
</reference>
<evidence type="ECO:0000256" key="6">
    <source>
        <dbReference type="ARBA" id="ARBA00022927"/>
    </source>
</evidence>
<dbReference type="OrthoDB" id="29145at2759"/>
<sequence>MAADAEETAARAKGILERCERRAFCEDGEAENDADAAVHIVDALAEATELLRRSVQVDAEGTQIMSSKKKKNKSKRRAARVRAENLMTLANALTLQCRFEEAELVLAEARALASKAQLQRLALTQASAAWNMGAHDDAAEYLLGVLAGDEFDDTTSMAKKPILRESEVLLLLGVCLQEQQASIRAQGRAYRGRYEEHADQAFEDAFSKRRDRRKDVTSVKAWCEAADTWYNLATRCQKENQTQLSIKATLHGLNTEQGQQCPRLWLHLAFAYKSIGDDANAEQAAATAFHLRPMDARARVALRRWSPASWGSYFDYEHAMVSKVQARVRGHYARKRFRSVIEAQKELRIAACMLSCALWETIGQNPVASLDAVKHIATNADNLVELGISGAGADPSVSEHIWERVEHGELQSLRTINLQSTASGNLCADAHFSRALFPRLLQASQLSTVRLCAMQLGDASCEAIVVALAGSPRLRRLGLEGNEIGDRGACTLAGLAVSLEELDLRANRIGDNGAQALAEATTRPGSRLSALHLAENFVTEVGALVIRGAARRGTLHDVTLHSNFMLFSDFQMDANAVAGKGNAKSGIDQEECRKKRQEVSVQIRKSRREDNLRKRRQTANQEVTAPSTPAKEGANASNDAAEIPAKLSALPQMLQAMQDGSAEQRIAGTKALRKLLSKPTDPPVQEVIDAGFLPYLCQFLQCHDDTALQFEAAWALTNVGSSDLTESIVEVGVLPLLVPLLNSAEPSVREQAAWCVGNVAGDCSSLRDQVLATPGLPEGLLANLQQPANVSMMRNVTWAVSNLCRGSKPRPALNMVAPYVPVLARIIESSGDEEATVDACWALSYVSDGENERLDAIVQTGVCPTLVKLLRSGMSKCVPPCLRTLGNIVTGEDKHTQAAIDAGLLRELQELFQHPKMSIRKEVAWTCSNVTAGTKEQIGALLAMPGLPEAMVDALEHGEWHVRKEAAWAVANICSGGATEHVRCVVERYNALKPMCALLAEADTRVLVLMMTSLETILAIDEERYGLLIEEYGGLEHLENLQGHKSDEVYQKARQLIENFFSAEDDDDDSTNVAPGVDESGSMFSFGTTTMNDAAPADGGFKPMTFGDMPQGAAAENGFNFAPIDFS</sequence>